<feature type="region of interest" description="Disordered" evidence="1">
    <location>
        <begin position="166"/>
        <end position="192"/>
    </location>
</feature>
<evidence type="ECO:0000313" key="3">
    <source>
        <dbReference type="Proteomes" id="UP000054007"/>
    </source>
</evidence>
<keyword evidence="3" id="KW-1185">Reference proteome</keyword>
<dbReference type="OrthoDB" id="2962802at2759"/>
<evidence type="ECO:0000256" key="1">
    <source>
        <dbReference type="SAM" id="MobiDB-lite"/>
    </source>
</evidence>
<feature type="region of interest" description="Disordered" evidence="1">
    <location>
        <begin position="292"/>
        <end position="332"/>
    </location>
</feature>
<dbReference type="AlphaFoldDB" id="A0A0D7B4W5"/>
<name>A0A0D7B4W5_9AGAR</name>
<dbReference type="EMBL" id="KN880583">
    <property type="protein sequence ID" value="KIY65618.1"/>
    <property type="molecule type" value="Genomic_DNA"/>
</dbReference>
<gene>
    <name evidence="2" type="ORF">CYLTODRAFT_456144</name>
</gene>
<accession>A0A0D7B4W5</accession>
<feature type="compositionally biased region" description="Low complexity" evidence="1">
    <location>
        <begin position="171"/>
        <end position="192"/>
    </location>
</feature>
<dbReference type="Proteomes" id="UP000054007">
    <property type="component" value="Unassembled WGS sequence"/>
</dbReference>
<evidence type="ECO:0000313" key="2">
    <source>
        <dbReference type="EMBL" id="KIY65618.1"/>
    </source>
</evidence>
<protein>
    <submittedName>
        <fullName evidence="2">Uncharacterized protein</fullName>
    </submittedName>
</protein>
<reference evidence="2 3" key="1">
    <citation type="journal article" date="2015" name="Fungal Genet. Biol.">
        <title>Evolution of novel wood decay mechanisms in Agaricales revealed by the genome sequences of Fistulina hepatica and Cylindrobasidium torrendii.</title>
        <authorList>
            <person name="Floudas D."/>
            <person name="Held B.W."/>
            <person name="Riley R."/>
            <person name="Nagy L.G."/>
            <person name="Koehler G."/>
            <person name="Ransdell A.S."/>
            <person name="Younus H."/>
            <person name="Chow J."/>
            <person name="Chiniquy J."/>
            <person name="Lipzen A."/>
            <person name="Tritt A."/>
            <person name="Sun H."/>
            <person name="Haridas S."/>
            <person name="LaButti K."/>
            <person name="Ohm R.A."/>
            <person name="Kues U."/>
            <person name="Blanchette R.A."/>
            <person name="Grigoriev I.V."/>
            <person name="Minto R.E."/>
            <person name="Hibbett D.S."/>
        </authorList>
    </citation>
    <scope>NUCLEOTIDE SEQUENCE [LARGE SCALE GENOMIC DNA]</scope>
    <source>
        <strain evidence="2 3">FP15055 ss-10</strain>
    </source>
</reference>
<sequence length="332" mass="36064">MTWLSSTEPKMYLFALNSSNPSLSRFWLQPSVAKRWHLSVVFMPSEDTAAAILKVYKANRECRLTKRIPFTEIPRPTPTIYNLSVYSFQRDDVFTRHPISRVVTRHRRPFADLPQFTLSAHPCVIAETGCGPHGWGLAPPIYAELVHYTIVHCFCNRLSSRTKPRKSRCVSSSHSSPTQSSMPSSLSSVSQSTTSSCTSVASLDTHASANPTSDSVAGKRKHDECCQALNPARPQKIARQEREGTQFAIPFGPSSKSFATSSSTSASHLTTSSHISAASLPTFVCSVYTASTKATSTTGKRKRDDCSEGSSSTPPPKAARRDSGSSGEAGAI</sequence>
<organism evidence="2 3">
    <name type="scientific">Cylindrobasidium torrendii FP15055 ss-10</name>
    <dbReference type="NCBI Taxonomy" id="1314674"/>
    <lineage>
        <taxon>Eukaryota</taxon>
        <taxon>Fungi</taxon>
        <taxon>Dikarya</taxon>
        <taxon>Basidiomycota</taxon>
        <taxon>Agaricomycotina</taxon>
        <taxon>Agaricomycetes</taxon>
        <taxon>Agaricomycetidae</taxon>
        <taxon>Agaricales</taxon>
        <taxon>Marasmiineae</taxon>
        <taxon>Physalacriaceae</taxon>
        <taxon>Cylindrobasidium</taxon>
    </lineage>
</organism>
<proteinExistence type="predicted"/>